<dbReference type="PANTHER" id="PTHR23546:SF1">
    <property type="entry name" value="MEMBRANE PROTEIN"/>
    <property type="match status" value="1"/>
</dbReference>
<dbReference type="InterPro" id="IPR020846">
    <property type="entry name" value="MFS_dom"/>
</dbReference>
<feature type="transmembrane region" description="Helical" evidence="4">
    <location>
        <begin position="277"/>
        <end position="297"/>
    </location>
</feature>
<dbReference type="HOGENOM" id="CLU_001265_10_11_6"/>
<keyword evidence="7" id="KW-1185">Reference proteome</keyword>
<dbReference type="PANTHER" id="PTHR23546">
    <property type="entry name" value="TRANSPORT PROTEIN"/>
    <property type="match status" value="1"/>
</dbReference>
<dbReference type="Proteomes" id="UP000006764">
    <property type="component" value="Chromosome"/>
</dbReference>
<evidence type="ECO:0000256" key="3">
    <source>
        <dbReference type="ARBA" id="ARBA00023136"/>
    </source>
</evidence>
<dbReference type="SUPFAM" id="SSF103473">
    <property type="entry name" value="MFS general substrate transporter"/>
    <property type="match status" value="1"/>
</dbReference>
<feature type="transmembrane region" description="Helical" evidence="4">
    <location>
        <begin position="37"/>
        <end position="57"/>
    </location>
</feature>
<dbReference type="GO" id="GO:0022857">
    <property type="term" value="F:transmembrane transporter activity"/>
    <property type="evidence" value="ECO:0007669"/>
    <property type="project" value="InterPro"/>
</dbReference>
<evidence type="ECO:0000256" key="1">
    <source>
        <dbReference type="ARBA" id="ARBA00022692"/>
    </source>
</evidence>
<dbReference type="RefSeq" id="WP_008738095.1">
    <property type="nucleotide sequence ID" value="NZ_CP004387.1"/>
</dbReference>
<dbReference type="EMBL" id="CP004387">
    <property type="protein sequence ID" value="AJD47210.1"/>
    <property type="molecule type" value="Genomic_DNA"/>
</dbReference>
<feature type="transmembrane region" description="Helical" evidence="4">
    <location>
        <begin position="69"/>
        <end position="92"/>
    </location>
</feature>
<evidence type="ECO:0000256" key="2">
    <source>
        <dbReference type="ARBA" id="ARBA00022989"/>
    </source>
</evidence>
<keyword evidence="1 4" id="KW-0812">Transmembrane</keyword>
<reference evidence="6 7" key="1">
    <citation type="journal article" date="2012" name="J. Bacteriol.">
        <title>Genome sequence of an alkane-degrading bacterium, Alcanivorax pacificus type strain W11-5, isolated from deep sea sediment.</title>
        <authorList>
            <person name="Lai Q."/>
            <person name="Shao Z."/>
        </authorList>
    </citation>
    <scope>NUCLEOTIDE SEQUENCE [LARGE SCALE GENOMIC DNA]</scope>
    <source>
        <strain evidence="6 7">W11-5</strain>
    </source>
</reference>
<dbReference type="STRING" id="391936.S7S_03940"/>
<feature type="transmembrane region" description="Helical" evidence="4">
    <location>
        <begin position="98"/>
        <end position="119"/>
    </location>
</feature>
<organism evidence="6 7">
    <name type="scientific">Isoalcanivorax pacificus W11-5</name>
    <dbReference type="NCBI Taxonomy" id="391936"/>
    <lineage>
        <taxon>Bacteria</taxon>
        <taxon>Pseudomonadati</taxon>
        <taxon>Pseudomonadota</taxon>
        <taxon>Gammaproteobacteria</taxon>
        <taxon>Oceanospirillales</taxon>
        <taxon>Alcanivoracaceae</taxon>
        <taxon>Isoalcanivorax</taxon>
    </lineage>
</organism>
<dbReference type="OrthoDB" id="9814303at2"/>
<feature type="transmembrane region" description="Helical" evidence="4">
    <location>
        <begin position="7"/>
        <end position="25"/>
    </location>
</feature>
<feature type="transmembrane region" description="Helical" evidence="4">
    <location>
        <begin position="365"/>
        <end position="382"/>
    </location>
</feature>
<feature type="transmembrane region" description="Helical" evidence="4">
    <location>
        <begin position="336"/>
        <end position="359"/>
    </location>
</feature>
<dbReference type="Pfam" id="PF07690">
    <property type="entry name" value="MFS_1"/>
    <property type="match status" value="1"/>
</dbReference>
<name>A0A0B4XKH8_9GAMM</name>
<feature type="transmembrane region" description="Helical" evidence="4">
    <location>
        <begin position="247"/>
        <end position="265"/>
    </location>
</feature>
<feature type="transmembrane region" description="Helical" evidence="4">
    <location>
        <begin position="303"/>
        <end position="324"/>
    </location>
</feature>
<evidence type="ECO:0000313" key="6">
    <source>
        <dbReference type="EMBL" id="AJD47210.1"/>
    </source>
</evidence>
<accession>A0A0B4XKH8</accession>
<gene>
    <name evidence="6" type="ORF">S7S_03940</name>
</gene>
<dbReference type="InterPro" id="IPR036259">
    <property type="entry name" value="MFS_trans_sf"/>
</dbReference>
<keyword evidence="3 4" id="KW-0472">Membrane</keyword>
<feature type="transmembrane region" description="Helical" evidence="4">
    <location>
        <begin position="139"/>
        <end position="162"/>
    </location>
</feature>
<feature type="domain" description="Major facilitator superfamily (MFS) profile" evidence="5">
    <location>
        <begin position="1"/>
        <end position="388"/>
    </location>
</feature>
<dbReference type="InterPro" id="IPR011701">
    <property type="entry name" value="MFS"/>
</dbReference>
<proteinExistence type="predicted"/>
<dbReference type="PROSITE" id="PS50850">
    <property type="entry name" value="MFS"/>
    <property type="match status" value="1"/>
</dbReference>
<sequence>MNELRALFLFNTLSLTAMMAFVPVIGPIIRELGMQEWHAGLTVTVSGVCWMLMARRWGHASDRRGRRPVLLFAAACYVLVYATMAGFIDYALQATPGVLLTLCVLVLLRGLMGTFYAAIPTVSAAQMADVTPPAQRARVMAKLGAANGLGLVLGPAVGGLLARESLSLPLYVAACLPALGLAWLVWRLPSHPPRVNKPSPPLPILDPRLRIPVLAMFLAMGSVIVSQLAVGFYAIDRLHLTTREAASVASMAMTAVGVTLILVQVGMSRVRRIDSALCMMLGAWLAVAGFVLVTCWHSTTGLVVSYAVMAAGLGLVFPSIQTLTANAVSEHEQGTAAGTVSAVQGMAMVIMPVASTLLYRIRPEAPYLCAAFFLLLLGLGVYTHRQRATVTNAA</sequence>
<evidence type="ECO:0000256" key="4">
    <source>
        <dbReference type="SAM" id="Phobius"/>
    </source>
</evidence>
<evidence type="ECO:0000259" key="5">
    <source>
        <dbReference type="PROSITE" id="PS50850"/>
    </source>
</evidence>
<keyword evidence="2 4" id="KW-1133">Transmembrane helix</keyword>
<dbReference type="AlphaFoldDB" id="A0A0B4XKH8"/>
<evidence type="ECO:0000313" key="7">
    <source>
        <dbReference type="Proteomes" id="UP000006764"/>
    </source>
</evidence>
<dbReference type="Gene3D" id="1.20.1250.20">
    <property type="entry name" value="MFS general substrate transporter like domains"/>
    <property type="match status" value="1"/>
</dbReference>
<dbReference type="KEGG" id="apac:S7S_03940"/>
<protein>
    <submittedName>
        <fullName evidence="6">Major facilitator superfamily protein</fullName>
    </submittedName>
</protein>
<feature type="transmembrane region" description="Helical" evidence="4">
    <location>
        <begin position="209"/>
        <end position="235"/>
    </location>
</feature>